<dbReference type="PRINTS" id="PR00786">
    <property type="entry name" value="NEPRILYSIN"/>
</dbReference>
<dbReference type="Pfam" id="PF01431">
    <property type="entry name" value="Peptidase_M13"/>
    <property type="match status" value="1"/>
</dbReference>
<keyword evidence="3" id="KW-0645">Protease</keyword>
<keyword evidence="12" id="KW-1185">Reference proteome</keyword>
<dbReference type="Gene3D" id="1.10.1380.10">
    <property type="entry name" value="Neutral endopeptidase , domain2"/>
    <property type="match status" value="1"/>
</dbReference>
<dbReference type="PANTHER" id="PTHR11733">
    <property type="entry name" value="ZINC METALLOPROTEASE FAMILY M13 NEPRILYSIN-RELATED"/>
    <property type="match status" value="1"/>
</dbReference>
<dbReference type="GO" id="GO:0004222">
    <property type="term" value="F:metalloendopeptidase activity"/>
    <property type="evidence" value="ECO:0007669"/>
    <property type="project" value="InterPro"/>
</dbReference>
<evidence type="ECO:0000313" key="12">
    <source>
        <dbReference type="Proteomes" id="UP000054107"/>
    </source>
</evidence>
<evidence type="ECO:0000313" key="11">
    <source>
        <dbReference type="EMBL" id="CEP16536.1"/>
    </source>
</evidence>
<keyword evidence="7" id="KW-0482">Metalloprotease</keyword>
<evidence type="ECO:0008006" key="13">
    <source>
        <dbReference type="Google" id="ProtNLM"/>
    </source>
</evidence>
<dbReference type="CDD" id="cd08662">
    <property type="entry name" value="M13"/>
    <property type="match status" value="1"/>
</dbReference>
<reference evidence="11 12" key="1">
    <citation type="submission" date="2014-09" db="EMBL/GenBank/DDBJ databases">
        <authorList>
            <person name="Ellenberger Sabrina"/>
        </authorList>
    </citation>
    <scope>NUCLEOTIDE SEQUENCE [LARGE SCALE GENOMIC DNA]</scope>
    <source>
        <strain evidence="11 12">CBS 412.66</strain>
    </source>
</reference>
<evidence type="ECO:0000259" key="9">
    <source>
        <dbReference type="Pfam" id="PF01431"/>
    </source>
</evidence>
<feature type="domain" description="Peptidase M13 N-terminal" evidence="10">
    <location>
        <begin position="21"/>
        <end position="421"/>
    </location>
</feature>
<keyword evidence="4" id="KW-0479">Metal-binding</keyword>
<evidence type="ECO:0000256" key="8">
    <source>
        <dbReference type="SAM" id="SignalP"/>
    </source>
</evidence>
<comment type="cofactor">
    <cofactor evidence="1">
        <name>Zn(2+)</name>
        <dbReference type="ChEBI" id="CHEBI:29105"/>
    </cofactor>
</comment>
<protein>
    <recommendedName>
        <fullName evidence="13">Zincin</fullName>
    </recommendedName>
</protein>
<dbReference type="Proteomes" id="UP000054107">
    <property type="component" value="Unassembled WGS sequence"/>
</dbReference>
<dbReference type="GO" id="GO:0016485">
    <property type="term" value="P:protein processing"/>
    <property type="evidence" value="ECO:0007669"/>
    <property type="project" value="TreeGrafter"/>
</dbReference>
<dbReference type="SUPFAM" id="SSF55486">
    <property type="entry name" value="Metalloproteases ('zincins'), catalytic domain"/>
    <property type="match status" value="1"/>
</dbReference>
<name>A0A0B7NDF2_9FUNG</name>
<dbReference type="AlphaFoldDB" id="A0A0B7NDF2"/>
<keyword evidence="8" id="KW-0732">Signal</keyword>
<dbReference type="InterPro" id="IPR000718">
    <property type="entry name" value="Peptidase_M13"/>
</dbReference>
<dbReference type="Gene3D" id="3.40.390.10">
    <property type="entry name" value="Collagenase (Catalytic Domain)"/>
    <property type="match status" value="1"/>
</dbReference>
<dbReference type="InterPro" id="IPR042089">
    <property type="entry name" value="Peptidase_M13_dom_2"/>
</dbReference>
<dbReference type="OrthoDB" id="6475849at2759"/>
<evidence type="ECO:0000256" key="5">
    <source>
        <dbReference type="ARBA" id="ARBA00022801"/>
    </source>
</evidence>
<accession>A0A0B7NDF2</accession>
<gene>
    <name evidence="11" type="primary">PARPA_10805.1 scaffold 41841</name>
</gene>
<dbReference type="EMBL" id="LN733187">
    <property type="protein sequence ID" value="CEP16536.1"/>
    <property type="molecule type" value="Genomic_DNA"/>
</dbReference>
<evidence type="ECO:0000256" key="7">
    <source>
        <dbReference type="ARBA" id="ARBA00023049"/>
    </source>
</evidence>
<dbReference type="InterPro" id="IPR008753">
    <property type="entry name" value="Peptidase_M13_N"/>
</dbReference>
<dbReference type="InterPro" id="IPR018497">
    <property type="entry name" value="Peptidase_M13_C"/>
</dbReference>
<evidence type="ECO:0000256" key="3">
    <source>
        <dbReference type="ARBA" id="ARBA00022670"/>
    </source>
</evidence>
<dbReference type="Pfam" id="PF05649">
    <property type="entry name" value="Peptidase_M13_N"/>
    <property type="match status" value="1"/>
</dbReference>
<dbReference type="PROSITE" id="PS51885">
    <property type="entry name" value="NEPRILYSIN"/>
    <property type="match status" value="1"/>
</dbReference>
<evidence type="ECO:0000256" key="2">
    <source>
        <dbReference type="ARBA" id="ARBA00007357"/>
    </source>
</evidence>
<feature type="signal peptide" evidence="8">
    <location>
        <begin position="1"/>
        <end position="21"/>
    </location>
</feature>
<evidence type="ECO:0000259" key="10">
    <source>
        <dbReference type="Pfam" id="PF05649"/>
    </source>
</evidence>
<evidence type="ECO:0000256" key="1">
    <source>
        <dbReference type="ARBA" id="ARBA00001947"/>
    </source>
</evidence>
<feature type="non-terminal residue" evidence="11">
    <location>
        <position position="1"/>
    </location>
</feature>
<evidence type="ECO:0000256" key="4">
    <source>
        <dbReference type="ARBA" id="ARBA00022723"/>
    </source>
</evidence>
<keyword evidence="6" id="KW-0862">Zinc</keyword>
<keyword evidence="5" id="KW-0378">Hydrolase</keyword>
<dbReference type="GO" id="GO:0005886">
    <property type="term" value="C:plasma membrane"/>
    <property type="evidence" value="ECO:0007669"/>
    <property type="project" value="TreeGrafter"/>
</dbReference>
<comment type="similarity">
    <text evidence="2">Belongs to the peptidase M13 family.</text>
</comment>
<proteinExistence type="inferred from homology"/>
<organism evidence="11 12">
    <name type="scientific">Parasitella parasitica</name>
    <dbReference type="NCBI Taxonomy" id="35722"/>
    <lineage>
        <taxon>Eukaryota</taxon>
        <taxon>Fungi</taxon>
        <taxon>Fungi incertae sedis</taxon>
        <taxon>Mucoromycota</taxon>
        <taxon>Mucoromycotina</taxon>
        <taxon>Mucoromycetes</taxon>
        <taxon>Mucorales</taxon>
        <taxon>Mucorineae</taxon>
        <taxon>Mucoraceae</taxon>
        <taxon>Parasitella</taxon>
    </lineage>
</organism>
<dbReference type="PANTHER" id="PTHR11733:SF167">
    <property type="entry name" value="FI17812P1-RELATED"/>
    <property type="match status" value="1"/>
</dbReference>
<dbReference type="InterPro" id="IPR024079">
    <property type="entry name" value="MetalloPept_cat_dom_sf"/>
</dbReference>
<feature type="chain" id="PRO_5002121292" description="Zincin" evidence="8">
    <location>
        <begin position="22"/>
        <end position="691"/>
    </location>
</feature>
<feature type="domain" description="Peptidase M13 C-terminal" evidence="9">
    <location>
        <begin position="484"/>
        <end position="689"/>
    </location>
</feature>
<sequence>LLAQLSLITVIALGTLHTALDVNMEVMRTILEGTYDDAYKSLFSSDDGFHRQDQEEADKRNFDKLQKYYNVCSNVDQINSLGPTPIYQDIASIENILFPVRDGKQVFTNRATALVSQTMTKLKQLLVPSLISFYVDRDDKNPELNSIHFDQPDLGLPSKEYYEVPETLEAYKSGLNDILSKIIGEYSNGTEDATLRDTESRKYNFKRWSNEKVAAAVDRFIDFETKLANISLKADEMQDPTKLYNPVKLSEFQAQNPLIDWTSILNFGLSSNTTLPDTIINRAPQYFEKLSKLLSSGNVTEQTLQEFFIIKFAIKKAYSLDSTTRQAYLQMSGAIFTGSSVDRPRWEICTDFTSNVLPESIGRYYTLKKFGSEQEREKAETFLASVHKAWLDRLPELEWLDEQTKAKAIEKVNLIAHKAAYSIVSPDIRQPESIEKYFEGIYINETSFYDTENLFAAWSNRKIWEQVGQKVNKDEWYMSPQTVNAYYTPNGNEIVIAAGIMQAPLYDATYPDYLNYGAMGVVIGHELTHAFDSSGRKFDGHGLLSDWWTNDTSTKFEEKSQCFVDQYSTFNVSGPNNTILNVNGNLTLGENLADNGGLTAALAAYRKLSKQEQTLPGLEHLSPEALFYVNFGRSWCRMDRPEFAQQLIYTDPHSPGKARVNGAVQNSADFAKTFSCPVGSPMNPETKCKMW</sequence>
<dbReference type="GO" id="GO:0046872">
    <property type="term" value="F:metal ion binding"/>
    <property type="evidence" value="ECO:0007669"/>
    <property type="project" value="UniProtKB-KW"/>
</dbReference>
<evidence type="ECO:0000256" key="6">
    <source>
        <dbReference type="ARBA" id="ARBA00022833"/>
    </source>
</evidence>